<dbReference type="InterPro" id="IPR052895">
    <property type="entry name" value="HetReg/Transcr_Mod"/>
</dbReference>
<dbReference type="AlphaFoldDB" id="A0A384JFR5"/>
<dbReference type="EMBL" id="CP009808">
    <property type="protein sequence ID" value="ATZ49312.1"/>
    <property type="molecule type" value="Genomic_DNA"/>
</dbReference>
<evidence type="ECO:0000313" key="3">
    <source>
        <dbReference type="Proteomes" id="UP000001798"/>
    </source>
</evidence>
<dbReference type="RefSeq" id="XP_024548397.1">
    <property type="nucleotide sequence ID" value="XM_024692618.1"/>
</dbReference>
<sequence length="663" mass="76780">MDASMYRSLTIDEYQIRVVHLLPKSRTESDRTLNIHIECELRCVSFTGKPRYEALSYQWGSLRDRRMIFINGQKCLVQANLWSALNQLRNEHTERILWVDALCINQYDTFERNHQVGQMSKIYEQATRVICWIGVDEGAEFPSAHNIDSTEFVPSIAIRTLQALSRSGRRSDQKLPTTGLPYSLLPSSPSRSLESLCRLFYRPYWKRLWIVQELTLAKEILVQCGECDFEWRDLARCCDNLEQISEHWLTIRDKKVYRLVCKIKDSIPCRLHRQRKERQTYGEQAHPLLELLFTYSEAQCEDIRDKVFGLHSLAHDCCKREIPVDYGISILEICSRVLNHHFSEHQSPLFYTARHTTAALHRLLQAPKPDEYLQRKMLNSTAKATLKFNGTLEGTVSWLSPASDDLPLTEWVLPHQGHETMIAEVTQIHEKMNEFGFTKNLDTYQLSHIGHAKYSRAIPKGNSYIELDSSIPKNVSSQNERPPSSSSSNLGNKLLGFARSKIHQALKWRDLDIMFRKGLDRTPIIGGRPSKNRVRISISSENLLHYVPDNATTGDLMCQIDDSDTILILRWDASGTEGNGRYAVVGRTSEVPHAGRREQEISRYAARERVRVWLDAPTLQLFELGGGASSLRVFLLEWHLRHWISRWYLRDPAWTCRVREFRI</sequence>
<dbReference type="GeneID" id="5438215"/>
<dbReference type="KEGG" id="bfu:BCIN_04g04780"/>
<dbReference type="VEuPathDB" id="FungiDB:Bcin04g04780"/>
<name>A0A384JFR5_BOTFB</name>
<keyword evidence="3" id="KW-1185">Reference proteome</keyword>
<organism evidence="2 3">
    <name type="scientific">Botryotinia fuckeliana (strain B05.10)</name>
    <name type="common">Noble rot fungus</name>
    <name type="synonym">Botrytis cinerea</name>
    <dbReference type="NCBI Taxonomy" id="332648"/>
    <lineage>
        <taxon>Eukaryota</taxon>
        <taxon>Fungi</taxon>
        <taxon>Dikarya</taxon>
        <taxon>Ascomycota</taxon>
        <taxon>Pezizomycotina</taxon>
        <taxon>Leotiomycetes</taxon>
        <taxon>Helotiales</taxon>
        <taxon>Sclerotiniaceae</taxon>
        <taxon>Botrytis</taxon>
    </lineage>
</organism>
<proteinExistence type="predicted"/>
<gene>
    <name evidence="2" type="ORF">BCIN_04g04780</name>
</gene>
<dbReference type="Proteomes" id="UP000001798">
    <property type="component" value="Chromosome 4"/>
</dbReference>
<reference evidence="2 3" key="2">
    <citation type="journal article" date="2012" name="Eukaryot. Cell">
        <title>Genome update of Botrytis cinerea strains B05.10 and T4.</title>
        <authorList>
            <person name="Staats M."/>
            <person name="van Kan J.A."/>
        </authorList>
    </citation>
    <scope>NUCLEOTIDE SEQUENCE [LARGE SCALE GENOMIC DNA]</scope>
    <source>
        <strain evidence="2 3">B05.10</strain>
    </source>
</reference>
<protein>
    <recommendedName>
        <fullName evidence="1">Heterokaryon incompatibility domain-containing protein</fullName>
    </recommendedName>
</protein>
<dbReference type="Pfam" id="PF06985">
    <property type="entry name" value="HET"/>
    <property type="match status" value="1"/>
</dbReference>
<evidence type="ECO:0000259" key="1">
    <source>
        <dbReference type="Pfam" id="PF06985"/>
    </source>
</evidence>
<dbReference type="OrthoDB" id="3474371at2759"/>
<dbReference type="InterPro" id="IPR010730">
    <property type="entry name" value="HET"/>
</dbReference>
<accession>A0A384JFR5</accession>
<evidence type="ECO:0000313" key="2">
    <source>
        <dbReference type="EMBL" id="ATZ49312.1"/>
    </source>
</evidence>
<dbReference type="PANTHER" id="PTHR24148">
    <property type="entry name" value="ANKYRIN REPEAT DOMAIN-CONTAINING PROTEIN 39 HOMOLOG-RELATED"/>
    <property type="match status" value="1"/>
</dbReference>
<reference evidence="2 3" key="1">
    <citation type="journal article" date="2011" name="PLoS Genet.">
        <title>Genomic analysis of the necrotrophic fungal pathogens Sclerotinia sclerotiorum and Botrytis cinerea.</title>
        <authorList>
            <person name="Amselem J."/>
            <person name="Cuomo C.A."/>
            <person name="van Kan J.A."/>
            <person name="Viaud M."/>
            <person name="Benito E.P."/>
            <person name="Couloux A."/>
            <person name="Coutinho P.M."/>
            <person name="de Vries R.P."/>
            <person name="Dyer P.S."/>
            <person name="Fillinger S."/>
            <person name="Fournier E."/>
            <person name="Gout L."/>
            <person name="Hahn M."/>
            <person name="Kohn L."/>
            <person name="Lapalu N."/>
            <person name="Plummer K.M."/>
            <person name="Pradier J.M."/>
            <person name="Quevillon E."/>
            <person name="Sharon A."/>
            <person name="Simon A."/>
            <person name="ten Have A."/>
            <person name="Tudzynski B."/>
            <person name="Tudzynski P."/>
            <person name="Wincker P."/>
            <person name="Andrew M."/>
            <person name="Anthouard V."/>
            <person name="Beever R.E."/>
            <person name="Beffa R."/>
            <person name="Benoit I."/>
            <person name="Bouzid O."/>
            <person name="Brault B."/>
            <person name="Chen Z."/>
            <person name="Choquer M."/>
            <person name="Collemare J."/>
            <person name="Cotton P."/>
            <person name="Danchin E.G."/>
            <person name="Da Silva C."/>
            <person name="Gautier A."/>
            <person name="Giraud C."/>
            <person name="Giraud T."/>
            <person name="Gonzalez C."/>
            <person name="Grossetete S."/>
            <person name="Guldener U."/>
            <person name="Henrissat B."/>
            <person name="Howlett B.J."/>
            <person name="Kodira C."/>
            <person name="Kretschmer M."/>
            <person name="Lappartient A."/>
            <person name="Leroch M."/>
            <person name="Levis C."/>
            <person name="Mauceli E."/>
            <person name="Neuveglise C."/>
            <person name="Oeser B."/>
            <person name="Pearson M."/>
            <person name="Poulain J."/>
            <person name="Poussereau N."/>
            <person name="Quesneville H."/>
            <person name="Rascle C."/>
            <person name="Schumacher J."/>
            <person name="Segurens B."/>
            <person name="Sexton A."/>
            <person name="Silva E."/>
            <person name="Sirven C."/>
            <person name="Soanes D.M."/>
            <person name="Talbot N.J."/>
            <person name="Templeton M."/>
            <person name="Yandava C."/>
            <person name="Yarden O."/>
            <person name="Zeng Q."/>
            <person name="Rollins J.A."/>
            <person name="Lebrun M.H."/>
            <person name="Dickman M."/>
        </authorList>
    </citation>
    <scope>NUCLEOTIDE SEQUENCE [LARGE SCALE GENOMIC DNA]</scope>
    <source>
        <strain evidence="2 3">B05.10</strain>
    </source>
</reference>
<feature type="domain" description="Heterokaryon incompatibility" evidence="1">
    <location>
        <begin position="52"/>
        <end position="213"/>
    </location>
</feature>
<reference evidence="2 3" key="3">
    <citation type="journal article" date="2017" name="Mol. Plant Pathol.">
        <title>A gapless genome sequence of the fungus Botrytis cinerea.</title>
        <authorList>
            <person name="Van Kan J.A."/>
            <person name="Stassen J.H."/>
            <person name="Mosbach A."/>
            <person name="Van Der Lee T.A."/>
            <person name="Faino L."/>
            <person name="Farmer A.D."/>
            <person name="Papasotiriou D.G."/>
            <person name="Zhou S."/>
            <person name="Seidl M.F."/>
            <person name="Cottam E."/>
            <person name="Edel D."/>
            <person name="Hahn M."/>
            <person name="Schwartz D.C."/>
            <person name="Dietrich R.A."/>
            <person name="Widdison S."/>
            <person name="Scalliet G."/>
        </authorList>
    </citation>
    <scope>NUCLEOTIDE SEQUENCE [LARGE SCALE GENOMIC DNA]</scope>
    <source>
        <strain evidence="2 3">B05.10</strain>
    </source>
</reference>
<dbReference type="PANTHER" id="PTHR24148:SF73">
    <property type="entry name" value="HET DOMAIN PROTEIN (AFU_ORTHOLOGUE AFUA_8G01020)"/>
    <property type="match status" value="1"/>
</dbReference>